<keyword evidence="2" id="KW-1185">Reference proteome</keyword>
<dbReference type="EMBL" id="CP003703">
    <property type="protein sequence ID" value="AFN65169.1"/>
    <property type="molecule type" value="Genomic_DNA"/>
</dbReference>
<reference evidence="1 2" key="1">
    <citation type="journal article" date="2012" name="J. Bacteriol.">
        <title>Complete genome sequence of Mycoplasma wenyonii strain Massachusetts.</title>
        <authorList>
            <person name="Dos Santos A.P."/>
            <person name="Guimaraes A.M."/>
            <person name="do Nascimento N.C."/>
            <person name="Sanmiguel P.J."/>
            <person name="Messick J.B."/>
        </authorList>
    </citation>
    <scope>NUCLEOTIDE SEQUENCE [LARGE SCALE GENOMIC DNA]</scope>
    <source>
        <strain evidence="1 2">Massachusetts</strain>
    </source>
</reference>
<protein>
    <submittedName>
        <fullName evidence="1">Uncharacterized protein</fullName>
    </submittedName>
</protein>
<proteinExistence type="predicted"/>
<name>I6YLJ2_MYCWM</name>
<dbReference type="PATRIC" id="fig|1197325.3.peg.407"/>
<organism evidence="1 2">
    <name type="scientific">Mycoplasma wenyonii (strain Massachusetts)</name>
    <name type="common">Eperythrozoon wenyonii</name>
    <dbReference type="NCBI Taxonomy" id="1197325"/>
    <lineage>
        <taxon>Bacteria</taxon>
        <taxon>Bacillati</taxon>
        <taxon>Mycoplasmatota</taxon>
        <taxon>Mollicutes</taxon>
        <taxon>Mycoplasmataceae</taxon>
        <taxon>Mycoplasma</taxon>
    </lineage>
</organism>
<dbReference type="HOGENOM" id="CLU_178472_0_0_14"/>
<dbReference type="STRING" id="1197325.WEN_01880"/>
<gene>
    <name evidence="1" type="ordered locus">WEN_01880</name>
</gene>
<evidence type="ECO:0000313" key="2">
    <source>
        <dbReference type="Proteomes" id="UP000009005"/>
    </source>
</evidence>
<dbReference type="AlphaFoldDB" id="I6YLJ2"/>
<evidence type="ECO:0000313" key="1">
    <source>
        <dbReference type="EMBL" id="AFN65169.1"/>
    </source>
</evidence>
<dbReference type="Proteomes" id="UP000009005">
    <property type="component" value="Chromosome"/>
</dbReference>
<sequence length="90" mass="9859">MVRLVPVLIGGTYASSNALLPAQPKNIKALLAERKCYVAAKDTNDKKYLLACRTHPVGKTLDFFYFDSSRRVAVPVKHLKIASGGGRRQG</sequence>
<dbReference type="KEGG" id="mwe:WEN_01880"/>
<accession>I6YLJ2</accession>